<evidence type="ECO:0000256" key="1">
    <source>
        <dbReference type="SAM" id="Phobius"/>
    </source>
</evidence>
<evidence type="ECO:0000313" key="3">
    <source>
        <dbReference type="Proteomes" id="UP000177709"/>
    </source>
</evidence>
<keyword evidence="1" id="KW-0812">Transmembrane</keyword>
<feature type="transmembrane region" description="Helical" evidence="1">
    <location>
        <begin position="58"/>
        <end position="84"/>
    </location>
</feature>
<evidence type="ECO:0000313" key="2">
    <source>
        <dbReference type="EMBL" id="AOZ88977.1"/>
    </source>
</evidence>
<gene>
    <name evidence="2" type="ORF">BK049_09965</name>
</gene>
<name>A0AAC9IGF0_9BACI</name>
<dbReference type="KEGG" id="bxi:BK049_09965"/>
<evidence type="ECO:0008006" key="4">
    <source>
        <dbReference type="Google" id="ProtNLM"/>
    </source>
</evidence>
<keyword evidence="1" id="KW-0472">Membrane</keyword>
<organism evidence="2 3">
    <name type="scientific">Bacillus xiamenensis</name>
    <dbReference type="NCBI Taxonomy" id="1178537"/>
    <lineage>
        <taxon>Bacteria</taxon>
        <taxon>Bacillati</taxon>
        <taxon>Bacillota</taxon>
        <taxon>Bacilli</taxon>
        <taxon>Bacillales</taxon>
        <taxon>Bacillaceae</taxon>
        <taxon>Bacillus</taxon>
    </lineage>
</organism>
<feature type="transmembrane region" description="Helical" evidence="1">
    <location>
        <begin position="161"/>
        <end position="181"/>
    </location>
</feature>
<dbReference type="AlphaFoldDB" id="A0AAC9IGF0"/>
<protein>
    <recommendedName>
        <fullName evidence="4">Yip1 domain-containing protein</fullName>
    </recommendedName>
</protein>
<dbReference type="EMBL" id="CP017786">
    <property type="protein sequence ID" value="AOZ88977.1"/>
    <property type="molecule type" value="Genomic_DNA"/>
</dbReference>
<accession>A0AAC9IGF0</accession>
<keyword evidence="1" id="KW-1133">Transmembrane helix</keyword>
<feature type="transmembrane region" description="Helical" evidence="1">
    <location>
        <begin position="96"/>
        <end position="119"/>
    </location>
</feature>
<reference evidence="2 3" key="1">
    <citation type="submission" date="2016-10" db="EMBL/GenBank/DDBJ databases">
        <title>Whole genome sequence of hyper active fibrinolysis bacterium Bacillus pumilus strain VV3 isolated from fermented rice.</title>
        <authorList>
            <person name="Mariadas V.A."/>
            <person name="Vijayaraghavan P."/>
            <person name="Dhandapani V."/>
        </authorList>
    </citation>
    <scope>NUCLEOTIDE SEQUENCE [LARGE SCALE GENOMIC DNA]</scope>
    <source>
        <strain evidence="2 3">VV3</strain>
    </source>
</reference>
<feature type="transmembrane region" description="Helical" evidence="1">
    <location>
        <begin position="125"/>
        <end position="149"/>
    </location>
</feature>
<dbReference type="Proteomes" id="UP000177709">
    <property type="component" value="Chromosome"/>
</dbReference>
<proteinExistence type="predicted"/>
<feature type="transmembrane region" description="Helical" evidence="1">
    <location>
        <begin position="23"/>
        <end position="46"/>
    </location>
</feature>
<sequence length="183" mass="21191">MQLVFKPQKYLTLNLKRVTSRSILLQNLIIILLNMFFVTCIIVQLLPSSESYNFFALYAFIAFIFTPFYLIINFIISLLYLLVMIFFHPTLKISRFFVVILTYNTLIFFSNSVGINLIFMFENSIVMVIVFLITFITVVWASRILFLGLVNFVGYSKKASLNFCIVLFLFNLISFGGGFLVNV</sequence>